<sequence>MSQQQAPAASSPEDAVLSGKVLETMNAAGYTYLLVDTGINQTWVAVMETPVSVGDEVSYYQGMIMTNFVSNSLNRTFDSIVFSKGLVGNASAGQKKTVVPQKMLDKLAAAPVAKDMEESFADAVKAEGSQEQIQPESESGGSLAAIATFASVSVPKATGENAQVVGDIFTNKAQLDGTKVQIQGQVIKFSPMIMGKNWIHLQDGSGDPLQNSHDLVVTTNESPAEGDVITIEGIVRADQDFGFGYKYDVLIEEAVIITQ</sequence>
<dbReference type="AlphaFoldDB" id="A0A8J6NA31"/>
<gene>
    <name evidence="1" type="ORF">H8E79_07275</name>
</gene>
<accession>A0A8J6NA31</accession>
<dbReference type="Proteomes" id="UP000599024">
    <property type="component" value="Unassembled WGS sequence"/>
</dbReference>
<organism evidence="1 2">
    <name type="scientific">Candidatus Desulfatifera sulfidica</name>
    <dbReference type="NCBI Taxonomy" id="2841691"/>
    <lineage>
        <taxon>Bacteria</taxon>
        <taxon>Pseudomonadati</taxon>
        <taxon>Thermodesulfobacteriota</taxon>
        <taxon>Desulfobulbia</taxon>
        <taxon>Desulfobulbales</taxon>
        <taxon>Desulfobulbaceae</taxon>
        <taxon>Candidatus Desulfatifera</taxon>
    </lineage>
</organism>
<dbReference type="GO" id="GO:0003677">
    <property type="term" value="F:DNA binding"/>
    <property type="evidence" value="ECO:0007669"/>
    <property type="project" value="UniProtKB-KW"/>
</dbReference>
<name>A0A8J6NA31_9BACT</name>
<comment type="caution">
    <text evidence="1">The sequence shown here is derived from an EMBL/GenBank/DDBJ whole genome shotgun (WGS) entry which is preliminary data.</text>
</comment>
<protein>
    <submittedName>
        <fullName evidence="1">DNA-binding protein</fullName>
    </submittedName>
</protein>
<evidence type="ECO:0000313" key="1">
    <source>
        <dbReference type="EMBL" id="MBC8208951.1"/>
    </source>
</evidence>
<evidence type="ECO:0000313" key="2">
    <source>
        <dbReference type="Proteomes" id="UP000599024"/>
    </source>
</evidence>
<proteinExistence type="predicted"/>
<keyword evidence="1" id="KW-0238">DNA-binding</keyword>
<reference evidence="1 2" key="1">
    <citation type="submission" date="2020-08" db="EMBL/GenBank/DDBJ databases">
        <title>Bridging the membrane lipid divide: bacteria of the FCB group superphylum have the potential to synthesize archaeal ether lipids.</title>
        <authorList>
            <person name="Villanueva L."/>
            <person name="Von Meijenfeldt F.A.B."/>
            <person name="Westbye A.B."/>
            <person name="Yadav S."/>
            <person name="Hopmans E.C."/>
            <person name="Dutilh B.E."/>
            <person name="Sinninghe Damste J.S."/>
        </authorList>
    </citation>
    <scope>NUCLEOTIDE SEQUENCE [LARGE SCALE GENOMIC DNA]</scope>
    <source>
        <strain evidence="1">NIOZ-UU81</strain>
    </source>
</reference>
<dbReference type="EMBL" id="JACNLK010000064">
    <property type="protein sequence ID" value="MBC8208951.1"/>
    <property type="molecule type" value="Genomic_DNA"/>
</dbReference>